<gene>
    <name evidence="2" type="ORF">BJX67DRAFT_339393</name>
</gene>
<dbReference type="GeneID" id="98142725"/>
<evidence type="ECO:0000313" key="3">
    <source>
        <dbReference type="Proteomes" id="UP001610432"/>
    </source>
</evidence>
<dbReference type="SUPFAM" id="SSF75011">
    <property type="entry name" value="3-carboxy-cis,cis-mucoante lactonizing enzyme"/>
    <property type="match status" value="1"/>
</dbReference>
<evidence type="ECO:0000256" key="1">
    <source>
        <dbReference type="SAM" id="SignalP"/>
    </source>
</evidence>
<accession>A0ABR4M711</accession>
<evidence type="ECO:0000313" key="2">
    <source>
        <dbReference type="EMBL" id="KAL2872404.1"/>
    </source>
</evidence>
<dbReference type="InterPro" id="IPR015943">
    <property type="entry name" value="WD40/YVTN_repeat-like_dom_sf"/>
</dbReference>
<comment type="caution">
    <text evidence="2">The sequence shown here is derived from an EMBL/GenBank/DDBJ whole genome shotgun (WGS) entry which is preliminary data.</text>
</comment>
<feature type="chain" id="PRO_5045871321" evidence="1">
    <location>
        <begin position="18"/>
        <end position="400"/>
    </location>
</feature>
<protein>
    <submittedName>
        <fullName evidence="2">Uncharacterized protein</fullName>
    </submittedName>
</protein>
<reference evidence="2 3" key="1">
    <citation type="submission" date="2024-07" db="EMBL/GenBank/DDBJ databases">
        <title>Section-level genome sequencing and comparative genomics of Aspergillus sections Usti and Cavernicolus.</title>
        <authorList>
            <consortium name="Lawrence Berkeley National Laboratory"/>
            <person name="Nybo J.L."/>
            <person name="Vesth T.C."/>
            <person name="Theobald S."/>
            <person name="Frisvad J.C."/>
            <person name="Larsen T.O."/>
            <person name="Kjaerboelling I."/>
            <person name="Rothschild-Mancinelli K."/>
            <person name="Lyhne E.K."/>
            <person name="Kogle M.E."/>
            <person name="Barry K."/>
            <person name="Clum A."/>
            <person name="Na H."/>
            <person name="Ledsgaard L."/>
            <person name="Lin J."/>
            <person name="Lipzen A."/>
            <person name="Kuo A."/>
            <person name="Riley R."/>
            <person name="Mondo S."/>
            <person name="Labutti K."/>
            <person name="Haridas S."/>
            <person name="Pangalinan J."/>
            <person name="Salamov A.A."/>
            <person name="Simmons B.A."/>
            <person name="Magnuson J.K."/>
            <person name="Chen J."/>
            <person name="Drula E."/>
            <person name="Henrissat B."/>
            <person name="Wiebenga A."/>
            <person name="Lubbers R.J."/>
            <person name="Gomes A.C."/>
            <person name="Macurrencykelacurrency M.R."/>
            <person name="Stajich J."/>
            <person name="Grigoriev I.V."/>
            <person name="Mortensen U.H."/>
            <person name="De Vries R.P."/>
            <person name="Baker S.E."/>
            <person name="Andersen M.R."/>
        </authorList>
    </citation>
    <scope>NUCLEOTIDE SEQUENCE [LARGE SCALE GENOMIC DNA]</scope>
    <source>
        <strain evidence="2 3">CBS 449.75</strain>
    </source>
</reference>
<feature type="signal peptide" evidence="1">
    <location>
        <begin position="1"/>
        <end position="17"/>
    </location>
</feature>
<dbReference type="EMBL" id="JBFXLQ010000001">
    <property type="protein sequence ID" value="KAL2872404.1"/>
    <property type="molecule type" value="Genomic_DNA"/>
</dbReference>
<dbReference type="Proteomes" id="UP001610432">
    <property type="component" value="Unassembled WGS sequence"/>
</dbReference>
<name>A0ABR4M711_9EURO</name>
<keyword evidence="1" id="KW-0732">Signal</keyword>
<proteinExistence type="predicted"/>
<dbReference type="RefSeq" id="XP_070891383.1">
    <property type="nucleotide sequence ID" value="XM_071027653.1"/>
</dbReference>
<sequence>MHFSIKTALLLAASTSAFPSHHADPKAVYVLTNTEDNAVIGLPVGHDGLLKPGHVTLTGGRGGTALTAPGTPSGPDALFSQAPLYVAGEYIFAVNPGSNTVSMLKVHPHHPALLTPIGEPAAIPGEFPITVAASLKNSLVCVGTTGALAGISCGPFNEHGIGALDALRPYALNQTTPPIGPPNTVTHTFFSDDETHLLTTVKGVPMTDNIGFLSVFEVLRDDGACRPNGASASLSRHDTRSALNGTNLLFGAALIPHSSRVFVTDPSFGVAVLDLNEHSDAATLETRMPIPGQMALCWAAYSAKRNSVFTSDGARNRIVEVDADDASIVSAVDLPNDDPSGLDLIAAGDLVYLLSPGNGTTDAAVTVWDAAKEKQVQRFSLKEYGGDRNAVGIGAFQGWW</sequence>
<dbReference type="Gene3D" id="2.130.10.10">
    <property type="entry name" value="YVTN repeat-like/Quinoprotein amine dehydrogenase"/>
    <property type="match status" value="1"/>
</dbReference>
<organism evidence="2 3">
    <name type="scientific">Aspergillus lucknowensis</name>
    <dbReference type="NCBI Taxonomy" id="176173"/>
    <lineage>
        <taxon>Eukaryota</taxon>
        <taxon>Fungi</taxon>
        <taxon>Dikarya</taxon>
        <taxon>Ascomycota</taxon>
        <taxon>Pezizomycotina</taxon>
        <taxon>Eurotiomycetes</taxon>
        <taxon>Eurotiomycetidae</taxon>
        <taxon>Eurotiales</taxon>
        <taxon>Aspergillaceae</taxon>
        <taxon>Aspergillus</taxon>
        <taxon>Aspergillus subgen. Nidulantes</taxon>
    </lineage>
</organism>
<keyword evidence="3" id="KW-1185">Reference proteome</keyword>